<evidence type="ECO:0000256" key="7">
    <source>
        <dbReference type="ARBA" id="ARBA00022840"/>
    </source>
</evidence>
<proteinExistence type="inferred from homology"/>
<dbReference type="SMART" id="SM00072">
    <property type="entry name" value="GuKc"/>
    <property type="match status" value="1"/>
</dbReference>
<evidence type="ECO:0000256" key="3">
    <source>
        <dbReference type="ARBA" id="ARBA00016296"/>
    </source>
</evidence>
<evidence type="ECO:0000256" key="8">
    <source>
        <dbReference type="ARBA" id="ARBA00030128"/>
    </source>
</evidence>
<sequence length="203" mass="23105">MRKGIPIVVSAASGTGKTSLCVRLLQTLSHVERSISYTTRAPRGEEVDGRDYYYVEDNEFDRMVQADEFLEWADVFGKKYGTGEAAVRKQLDAGVDVLLDIDVQGGLQVQERLPEAVLIFLLPPSMDELRRRLINRATDAPDEIERRLSEASNEMQQCRNYDYLVLNDDFDKAASDLRSIIVGARHRTNRNLEWVDRLKPDKG</sequence>
<dbReference type="Gene3D" id="3.30.63.10">
    <property type="entry name" value="Guanylate Kinase phosphate binding domain"/>
    <property type="match status" value="1"/>
</dbReference>
<dbReference type="EMBL" id="GU567956">
    <property type="protein sequence ID" value="ADI21495.1"/>
    <property type="molecule type" value="Genomic_DNA"/>
</dbReference>
<gene>
    <name evidence="9" type="primary">gmk</name>
</gene>
<evidence type="ECO:0000256" key="2">
    <source>
        <dbReference type="ARBA" id="ARBA00012961"/>
    </source>
</evidence>
<dbReference type="InterPro" id="IPR008145">
    <property type="entry name" value="GK/Ca_channel_bsu"/>
</dbReference>
<evidence type="ECO:0000259" key="10">
    <source>
        <dbReference type="PROSITE" id="PS50052"/>
    </source>
</evidence>
<dbReference type="InterPro" id="IPR020590">
    <property type="entry name" value="Guanylate_kinase_CS"/>
</dbReference>
<evidence type="ECO:0000256" key="5">
    <source>
        <dbReference type="ARBA" id="ARBA00022741"/>
    </source>
</evidence>
<reference evidence="11" key="1">
    <citation type="submission" date="2010-01" db="EMBL/GenBank/DDBJ databases">
        <title>Genome fragments of uncultured bacteria from the North Pacific subtropical Gyre.</title>
        <authorList>
            <person name="Pham V.D."/>
            <person name="Delong E.F."/>
        </authorList>
    </citation>
    <scope>NUCLEOTIDE SEQUENCE</scope>
</reference>
<keyword evidence="5 9" id="KW-0547">Nucleotide-binding</keyword>
<dbReference type="GO" id="GO:0005524">
    <property type="term" value="F:ATP binding"/>
    <property type="evidence" value="ECO:0007669"/>
    <property type="project" value="UniProtKB-UniRule"/>
</dbReference>
<organism evidence="11">
    <name type="scientific">uncultured myxobacterium HF0070_11L13</name>
    <dbReference type="NCBI Taxonomy" id="723554"/>
    <lineage>
        <taxon>Bacteria</taxon>
        <taxon>Pseudomonadati</taxon>
        <taxon>Myxococcota</taxon>
        <taxon>Myxococcia</taxon>
        <taxon>Myxococcales</taxon>
        <taxon>environmental samples</taxon>
    </lineage>
</organism>
<evidence type="ECO:0000313" key="11">
    <source>
        <dbReference type="EMBL" id="ADI21495.1"/>
    </source>
</evidence>
<evidence type="ECO:0000256" key="4">
    <source>
        <dbReference type="ARBA" id="ARBA00022679"/>
    </source>
</evidence>
<comment type="catalytic activity">
    <reaction evidence="9">
        <text>GMP + ATP = GDP + ADP</text>
        <dbReference type="Rhea" id="RHEA:20780"/>
        <dbReference type="ChEBI" id="CHEBI:30616"/>
        <dbReference type="ChEBI" id="CHEBI:58115"/>
        <dbReference type="ChEBI" id="CHEBI:58189"/>
        <dbReference type="ChEBI" id="CHEBI:456216"/>
        <dbReference type="EC" id="2.7.4.8"/>
    </reaction>
</comment>
<dbReference type="GO" id="GO:0005829">
    <property type="term" value="C:cytosol"/>
    <property type="evidence" value="ECO:0007669"/>
    <property type="project" value="TreeGrafter"/>
</dbReference>
<dbReference type="FunFam" id="3.30.63.10:FF:000002">
    <property type="entry name" value="Guanylate kinase 1"/>
    <property type="match status" value="1"/>
</dbReference>
<dbReference type="PANTHER" id="PTHR23117:SF13">
    <property type="entry name" value="GUANYLATE KINASE"/>
    <property type="match status" value="1"/>
</dbReference>
<feature type="domain" description="Guanylate kinase-like" evidence="10">
    <location>
        <begin position="4"/>
        <end position="182"/>
    </location>
</feature>
<protein>
    <recommendedName>
        <fullName evidence="3 9">Guanylate kinase</fullName>
        <ecNumber evidence="2 9">2.7.4.8</ecNumber>
    </recommendedName>
    <alternativeName>
        <fullName evidence="8 9">GMP kinase</fullName>
    </alternativeName>
</protein>
<dbReference type="Gene3D" id="3.40.50.300">
    <property type="entry name" value="P-loop containing nucleotide triphosphate hydrolases"/>
    <property type="match status" value="1"/>
</dbReference>
<dbReference type="InterPro" id="IPR027417">
    <property type="entry name" value="P-loop_NTPase"/>
</dbReference>
<dbReference type="PANTHER" id="PTHR23117">
    <property type="entry name" value="GUANYLATE KINASE-RELATED"/>
    <property type="match status" value="1"/>
</dbReference>
<feature type="binding site" evidence="9">
    <location>
        <begin position="11"/>
        <end position="18"/>
    </location>
    <ligand>
        <name>ATP</name>
        <dbReference type="ChEBI" id="CHEBI:30616"/>
    </ligand>
</feature>
<dbReference type="HAMAP" id="MF_00328">
    <property type="entry name" value="Guanylate_kinase"/>
    <property type="match status" value="1"/>
</dbReference>
<comment type="function">
    <text evidence="9">Essential for recycling GMP and indirectly, cGMP.</text>
</comment>
<keyword evidence="9" id="KW-0963">Cytoplasm</keyword>
<accession>E7C221</accession>
<dbReference type="InterPro" id="IPR017665">
    <property type="entry name" value="Guanylate_kinase"/>
</dbReference>
<comment type="subcellular location">
    <subcellularLocation>
        <location evidence="9">Cytoplasm</location>
    </subcellularLocation>
</comment>
<keyword evidence="6 9" id="KW-0418">Kinase</keyword>
<comment type="similarity">
    <text evidence="1 9">Belongs to the guanylate kinase family.</text>
</comment>
<evidence type="ECO:0000256" key="1">
    <source>
        <dbReference type="ARBA" id="ARBA00005790"/>
    </source>
</evidence>
<dbReference type="PROSITE" id="PS50052">
    <property type="entry name" value="GUANYLATE_KINASE_2"/>
    <property type="match status" value="1"/>
</dbReference>
<dbReference type="NCBIfam" id="TIGR03263">
    <property type="entry name" value="guanyl_kin"/>
    <property type="match status" value="1"/>
</dbReference>
<dbReference type="CDD" id="cd00071">
    <property type="entry name" value="GMPK"/>
    <property type="match status" value="1"/>
</dbReference>
<dbReference type="EC" id="2.7.4.8" evidence="2 9"/>
<dbReference type="InterPro" id="IPR008144">
    <property type="entry name" value="Guanylate_kin-like_dom"/>
</dbReference>
<dbReference type="GO" id="GO:0004385">
    <property type="term" value="F:GMP kinase activity"/>
    <property type="evidence" value="ECO:0007669"/>
    <property type="project" value="UniProtKB-UniRule"/>
</dbReference>
<evidence type="ECO:0000256" key="6">
    <source>
        <dbReference type="ARBA" id="ARBA00022777"/>
    </source>
</evidence>
<dbReference type="AlphaFoldDB" id="E7C221"/>
<keyword evidence="7 9" id="KW-0067">ATP-binding</keyword>
<dbReference type="PROSITE" id="PS00856">
    <property type="entry name" value="GUANYLATE_KINASE_1"/>
    <property type="match status" value="1"/>
</dbReference>
<dbReference type="Pfam" id="PF00625">
    <property type="entry name" value="Guanylate_kin"/>
    <property type="match status" value="1"/>
</dbReference>
<dbReference type="SUPFAM" id="SSF52540">
    <property type="entry name" value="P-loop containing nucleoside triphosphate hydrolases"/>
    <property type="match status" value="1"/>
</dbReference>
<keyword evidence="4 9" id="KW-0808">Transferase</keyword>
<evidence type="ECO:0000256" key="9">
    <source>
        <dbReference type="HAMAP-Rule" id="MF_00328"/>
    </source>
</evidence>
<name>E7C221_9BACT</name>